<evidence type="ECO:0000313" key="12">
    <source>
        <dbReference type="EMBL" id="KAG0256244.1"/>
    </source>
</evidence>
<feature type="compositionally biased region" description="Low complexity" evidence="10">
    <location>
        <begin position="399"/>
        <end position="409"/>
    </location>
</feature>
<comment type="cofactor">
    <cofactor evidence="2">
        <name>NAD(+)</name>
        <dbReference type="ChEBI" id="CHEBI:57540"/>
    </cofactor>
</comment>
<keyword evidence="13" id="KW-1185">Reference proteome</keyword>
<protein>
    <recommendedName>
        <fullName evidence="11">NAD(P)-binding domain-containing protein</fullName>
    </recommendedName>
</protein>
<sequence length="473" mass="50767">MHSRRQPQQPHTRPEAILVTGGAGFIGSHTVVQLLQQGLHLVIMDNLCNSSKESLYRAQALANHRGSLDFYQVDLLDVSGMSRVFDLYQFSACIHFAGLKAVGESSRIPLGYYNVNVTGTLNLIQLLQQHNCRNLIFSSSATVYAPQDTDEPINEDATLGAVNPYGRTKQYIEEILRDVAASEPGMWNTILLRYFNPVGAHESGMIGEDPNGVPNNLMPYVAQVAIGLRPVINVFGADYTTPDGTGVRDYIHVVDLASGHVAALNKIKDLPPGKVLGCVNYNLGSGIGFSVLDMIKTMSNAVGRPLPYQVVARRPGDLASVIADPTLAEQELGWRAKKGLQDMCNDLWRWQTQNPNGYPKADSPPTTPTAATSLMSLQSPSQLSISSSTAATMGSEDLSPSGSPTTPTTPLHPRHILSLNSNSTLTNSHHNKLGSSSIGDKLLASPLSLSPHSLASLSPESSPAATPSKPSPF</sequence>
<dbReference type="GO" id="GO:0005829">
    <property type="term" value="C:cytosol"/>
    <property type="evidence" value="ECO:0007669"/>
    <property type="project" value="TreeGrafter"/>
</dbReference>
<evidence type="ECO:0000256" key="7">
    <source>
        <dbReference type="ARBA" id="ARBA00037676"/>
    </source>
</evidence>
<dbReference type="GO" id="GO:0003978">
    <property type="term" value="F:UDP-glucose 4-epimerase activity"/>
    <property type="evidence" value="ECO:0007669"/>
    <property type="project" value="UniProtKB-EC"/>
</dbReference>
<comment type="function">
    <text evidence="7">Mutarotase converts alpha-aldose to the beta-anomer. It is active on D-glucose, L-arabinose, D-xylose, D-galactose, maltose and lactose.</text>
</comment>
<comment type="caution">
    <text evidence="12">The sequence shown here is derived from an EMBL/GenBank/DDBJ whole genome shotgun (WGS) entry which is preliminary data.</text>
</comment>
<comment type="catalytic activity">
    <reaction evidence="1">
        <text>UDP-alpha-D-glucose = UDP-alpha-D-galactose</text>
        <dbReference type="Rhea" id="RHEA:22168"/>
        <dbReference type="ChEBI" id="CHEBI:58885"/>
        <dbReference type="ChEBI" id="CHEBI:66914"/>
        <dbReference type="EC" id="5.1.3.2"/>
    </reaction>
</comment>
<evidence type="ECO:0000256" key="10">
    <source>
        <dbReference type="SAM" id="MobiDB-lite"/>
    </source>
</evidence>
<name>A0A9P6Q135_9FUNG</name>
<feature type="region of interest" description="Disordered" evidence="10">
    <location>
        <begin position="351"/>
        <end position="473"/>
    </location>
</feature>
<dbReference type="OrthoDB" id="9402762at2759"/>
<proteinExistence type="inferred from homology"/>
<dbReference type="InterPro" id="IPR036291">
    <property type="entry name" value="NAD(P)-bd_dom_sf"/>
</dbReference>
<dbReference type="NCBIfam" id="NF007956">
    <property type="entry name" value="PRK10675.1"/>
    <property type="match status" value="1"/>
</dbReference>
<comment type="similarity">
    <text evidence="8">In the N-terminal section; belongs to the NAD(P)-dependent epimerase/dehydratase family.</text>
</comment>
<evidence type="ECO:0000259" key="11">
    <source>
        <dbReference type="Pfam" id="PF16363"/>
    </source>
</evidence>
<dbReference type="Pfam" id="PF16363">
    <property type="entry name" value="GDP_Man_Dehyd"/>
    <property type="match status" value="1"/>
</dbReference>
<gene>
    <name evidence="12" type="ORF">DFQ27_005811</name>
</gene>
<feature type="compositionally biased region" description="Low complexity" evidence="10">
    <location>
        <begin position="442"/>
        <end position="473"/>
    </location>
</feature>
<dbReference type="Gene3D" id="3.40.50.720">
    <property type="entry name" value="NAD(P)-binding Rossmann-like Domain"/>
    <property type="match status" value="1"/>
</dbReference>
<evidence type="ECO:0000256" key="1">
    <source>
        <dbReference type="ARBA" id="ARBA00000083"/>
    </source>
</evidence>
<evidence type="ECO:0000256" key="4">
    <source>
        <dbReference type="ARBA" id="ARBA00005028"/>
    </source>
</evidence>
<evidence type="ECO:0000256" key="8">
    <source>
        <dbReference type="ARBA" id="ARBA00037955"/>
    </source>
</evidence>
<evidence type="ECO:0000256" key="5">
    <source>
        <dbReference type="ARBA" id="ARBA00023027"/>
    </source>
</evidence>
<feature type="domain" description="NAD(P)-binding" evidence="11">
    <location>
        <begin position="18"/>
        <end position="346"/>
    </location>
</feature>
<dbReference type="CDD" id="cd05247">
    <property type="entry name" value="UDP_G4E_1_SDR_e"/>
    <property type="match status" value="1"/>
</dbReference>
<feature type="compositionally biased region" description="Low complexity" evidence="10">
    <location>
        <begin position="417"/>
        <end position="428"/>
    </location>
</feature>
<evidence type="ECO:0000256" key="2">
    <source>
        <dbReference type="ARBA" id="ARBA00001911"/>
    </source>
</evidence>
<dbReference type="SUPFAM" id="SSF51735">
    <property type="entry name" value="NAD(P)-binding Rossmann-fold domains"/>
    <property type="match status" value="1"/>
</dbReference>
<comment type="pathway">
    <text evidence="4">Carbohydrate metabolism; hexose metabolism.</text>
</comment>
<accession>A0A9P6Q135</accession>
<dbReference type="AlphaFoldDB" id="A0A9P6Q135"/>
<dbReference type="EMBL" id="JAAAJB010000418">
    <property type="protein sequence ID" value="KAG0256244.1"/>
    <property type="molecule type" value="Genomic_DNA"/>
</dbReference>
<reference evidence="12" key="1">
    <citation type="journal article" date="2020" name="Fungal Divers.">
        <title>Resolving the Mortierellaceae phylogeny through synthesis of multi-gene phylogenetics and phylogenomics.</title>
        <authorList>
            <person name="Vandepol N."/>
            <person name="Liber J."/>
            <person name="Desiro A."/>
            <person name="Na H."/>
            <person name="Kennedy M."/>
            <person name="Barry K."/>
            <person name="Grigoriev I.V."/>
            <person name="Miller A.N."/>
            <person name="O'Donnell K."/>
            <person name="Stajich J.E."/>
            <person name="Bonito G."/>
        </authorList>
    </citation>
    <scope>NUCLEOTIDE SEQUENCE</scope>
    <source>
        <strain evidence="12">BC1065</strain>
    </source>
</reference>
<evidence type="ECO:0000256" key="9">
    <source>
        <dbReference type="ARBA" id="ARBA00038238"/>
    </source>
</evidence>
<dbReference type="InterPro" id="IPR005886">
    <property type="entry name" value="UDP_G4E"/>
</dbReference>
<dbReference type="InterPro" id="IPR016040">
    <property type="entry name" value="NAD(P)-bd_dom"/>
</dbReference>
<dbReference type="PANTHER" id="PTHR43725:SF47">
    <property type="entry name" value="UDP-GLUCOSE 4-EPIMERASE"/>
    <property type="match status" value="1"/>
</dbReference>
<evidence type="ECO:0000313" key="13">
    <source>
        <dbReference type="Proteomes" id="UP000807716"/>
    </source>
</evidence>
<keyword evidence="6" id="KW-0413">Isomerase</keyword>
<dbReference type="Gene3D" id="3.90.25.10">
    <property type="entry name" value="UDP-galactose 4-epimerase, domain 1"/>
    <property type="match status" value="1"/>
</dbReference>
<dbReference type="PANTHER" id="PTHR43725">
    <property type="entry name" value="UDP-GLUCOSE 4-EPIMERASE"/>
    <property type="match status" value="1"/>
</dbReference>
<keyword evidence="5" id="KW-0520">NAD</keyword>
<dbReference type="GO" id="GO:0006012">
    <property type="term" value="P:galactose metabolic process"/>
    <property type="evidence" value="ECO:0007669"/>
    <property type="project" value="InterPro"/>
</dbReference>
<comment type="similarity">
    <text evidence="9">In the C-terminal section; belongs to the aldose epimerase family.</text>
</comment>
<evidence type="ECO:0000256" key="6">
    <source>
        <dbReference type="ARBA" id="ARBA00023235"/>
    </source>
</evidence>
<dbReference type="NCBIfam" id="TIGR01179">
    <property type="entry name" value="galE"/>
    <property type="match status" value="1"/>
</dbReference>
<dbReference type="Proteomes" id="UP000807716">
    <property type="component" value="Unassembled WGS sequence"/>
</dbReference>
<organism evidence="12 13">
    <name type="scientific">Actinomortierella ambigua</name>
    <dbReference type="NCBI Taxonomy" id="1343610"/>
    <lineage>
        <taxon>Eukaryota</taxon>
        <taxon>Fungi</taxon>
        <taxon>Fungi incertae sedis</taxon>
        <taxon>Mucoromycota</taxon>
        <taxon>Mortierellomycotina</taxon>
        <taxon>Mortierellomycetes</taxon>
        <taxon>Mortierellales</taxon>
        <taxon>Mortierellaceae</taxon>
        <taxon>Actinomortierella</taxon>
    </lineage>
</organism>
<feature type="compositionally biased region" description="Low complexity" evidence="10">
    <location>
        <begin position="368"/>
        <end position="388"/>
    </location>
</feature>
<evidence type="ECO:0000256" key="3">
    <source>
        <dbReference type="ARBA" id="ARBA00004947"/>
    </source>
</evidence>
<comment type="pathway">
    <text evidence="3">Carbohydrate metabolism; galactose metabolism.</text>
</comment>